<sequence length="120" mass="13672">MSHLQRNAPCPCGSGVKYKKCCLPRQEAELHATNQGQVYALLNQIIPDTIGSPDENSKEFQRLEEWANRYLSGIDRRHPLFEPLSDHLCTHSEIIAIAKQQKIHSYLSVAEPLYIAWLNS</sequence>
<evidence type="ECO:0000313" key="2">
    <source>
        <dbReference type="Proteomes" id="UP000283734"/>
    </source>
</evidence>
<evidence type="ECO:0008006" key="3">
    <source>
        <dbReference type="Google" id="ProtNLM"/>
    </source>
</evidence>
<dbReference type="Pfam" id="PF02810">
    <property type="entry name" value="SEC-C"/>
    <property type="match status" value="1"/>
</dbReference>
<keyword evidence="2" id="KW-1185">Reference proteome</keyword>
<proteinExistence type="predicted"/>
<dbReference type="EMBL" id="QYYA01000001">
    <property type="protein sequence ID" value="RJG20028.1"/>
    <property type="molecule type" value="Genomic_DNA"/>
</dbReference>
<dbReference type="OrthoDB" id="6078507at2"/>
<dbReference type="AlphaFoldDB" id="A0A418Y3C3"/>
<dbReference type="Gene3D" id="3.10.450.50">
    <property type="match status" value="1"/>
</dbReference>
<comment type="caution">
    <text evidence="1">The sequence shown here is derived from an EMBL/GenBank/DDBJ whole genome shotgun (WGS) entry which is preliminary data.</text>
</comment>
<reference evidence="1 2" key="1">
    <citation type="submission" date="2018-09" db="EMBL/GenBank/DDBJ databases">
        <title>Alcanivorax profundi sp. nov., isolated from 1000 m-depth seawater of the Mariana Trench.</title>
        <authorList>
            <person name="Liu J."/>
        </authorList>
    </citation>
    <scope>NUCLEOTIDE SEQUENCE [LARGE SCALE GENOMIC DNA]</scope>
    <source>
        <strain evidence="1 2">MTEO17</strain>
    </source>
</reference>
<gene>
    <name evidence="1" type="ORF">D4A39_04110</name>
</gene>
<evidence type="ECO:0000313" key="1">
    <source>
        <dbReference type="EMBL" id="RJG20028.1"/>
    </source>
</evidence>
<dbReference type="InterPro" id="IPR004027">
    <property type="entry name" value="SEC_C_motif"/>
</dbReference>
<dbReference type="SUPFAM" id="SSF103642">
    <property type="entry name" value="Sec-C motif"/>
    <property type="match status" value="1"/>
</dbReference>
<organism evidence="1 2">
    <name type="scientific">Alcanivorax profundi</name>
    <dbReference type="NCBI Taxonomy" id="2338368"/>
    <lineage>
        <taxon>Bacteria</taxon>
        <taxon>Pseudomonadati</taxon>
        <taxon>Pseudomonadota</taxon>
        <taxon>Gammaproteobacteria</taxon>
        <taxon>Oceanospirillales</taxon>
        <taxon>Alcanivoracaceae</taxon>
        <taxon>Alcanivorax</taxon>
    </lineage>
</organism>
<name>A0A418Y3C3_9GAMM</name>
<protein>
    <recommendedName>
        <fullName evidence="3">SEC-C domain-containing protein</fullName>
    </recommendedName>
</protein>
<dbReference type="Proteomes" id="UP000283734">
    <property type="component" value="Unassembled WGS sequence"/>
</dbReference>
<dbReference type="RefSeq" id="WP_011588652.1">
    <property type="nucleotide sequence ID" value="NZ_QYYA01000001.1"/>
</dbReference>
<accession>A0A418Y3C3</accession>